<protein>
    <recommendedName>
        <fullName evidence="3">Sulfotransferase</fullName>
    </recommendedName>
</protein>
<dbReference type="Gene3D" id="3.40.50.300">
    <property type="entry name" value="P-loop containing nucleotide triphosphate hydrolases"/>
    <property type="match status" value="1"/>
</dbReference>
<organism evidence="1 2">
    <name type="scientific">Cinchona calisaya</name>
    <dbReference type="NCBI Taxonomy" id="153742"/>
    <lineage>
        <taxon>Eukaryota</taxon>
        <taxon>Viridiplantae</taxon>
        <taxon>Streptophyta</taxon>
        <taxon>Embryophyta</taxon>
        <taxon>Tracheophyta</taxon>
        <taxon>Spermatophyta</taxon>
        <taxon>Magnoliopsida</taxon>
        <taxon>eudicotyledons</taxon>
        <taxon>Gunneridae</taxon>
        <taxon>Pentapetalae</taxon>
        <taxon>asterids</taxon>
        <taxon>lamiids</taxon>
        <taxon>Gentianales</taxon>
        <taxon>Rubiaceae</taxon>
        <taxon>Cinchonoideae</taxon>
        <taxon>Cinchoneae</taxon>
        <taxon>Cinchona</taxon>
    </lineage>
</organism>
<dbReference type="PANTHER" id="PTHR32175:SF0">
    <property type="entry name" value="SULFOTRANSFERASE"/>
    <property type="match status" value="1"/>
</dbReference>
<evidence type="ECO:0008006" key="3">
    <source>
        <dbReference type="Google" id="ProtNLM"/>
    </source>
</evidence>
<sequence>MPNIELLEQPFVHFPNPKSFTRAECACKPDRHFAILSTQRSGSGWFETLLNSHINISSNGEIFSVKPWRTNSTTIVETLDKLYNLDFLPSASKWIINQGLMQHHEEITEYFKNRAVFVIFFLRRNLWRRMVSLLANSYDLNAELLNGTHKSHVHSLKEAEILASYKPTIHATMLIGNLRQVEEMVSTVGLDSTIGDSKPDLQVACESTQQSRHLAVVPVNTLF</sequence>
<comment type="caution">
    <text evidence="1">The sequence shown here is derived from an EMBL/GenBank/DDBJ whole genome shotgun (WGS) entry which is preliminary data.</text>
</comment>
<dbReference type="EMBL" id="JBJUIK010000013">
    <property type="protein sequence ID" value="KAL3506648.1"/>
    <property type="molecule type" value="Genomic_DNA"/>
</dbReference>
<dbReference type="Proteomes" id="UP001630127">
    <property type="component" value="Unassembled WGS sequence"/>
</dbReference>
<dbReference type="InterPro" id="IPR027417">
    <property type="entry name" value="P-loop_NTPase"/>
</dbReference>
<dbReference type="PANTHER" id="PTHR32175">
    <property type="entry name" value="PROTEIN, PUTATIVE, EXPRESSED-RELATED"/>
    <property type="match status" value="1"/>
</dbReference>
<proteinExistence type="predicted"/>
<dbReference type="SUPFAM" id="SSF52540">
    <property type="entry name" value="P-loop containing nucleoside triphosphate hydrolases"/>
    <property type="match status" value="1"/>
</dbReference>
<gene>
    <name evidence="1" type="ORF">ACH5RR_032030</name>
</gene>
<evidence type="ECO:0000313" key="2">
    <source>
        <dbReference type="Proteomes" id="UP001630127"/>
    </source>
</evidence>
<keyword evidence="2" id="KW-1185">Reference proteome</keyword>
<evidence type="ECO:0000313" key="1">
    <source>
        <dbReference type="EMBL" id="KAL3506648.1"/>
    </source>
</evidence>
<dbReference type="AlphaFoldDB" id="A0ABD2YI06"/>
<name>A0ABD2YI06_9GENT</name>
<reference evidence="1 2" key="1">
    <citation type="submission" date="2024-11" db="EMBL/GenBank/DDBJ databases">
        <title>A near-complete genome assembly of Cinchona calisaya.</title>
        <authorList>
            <person name="Lian D.C."/>
            <person name="Zhao X.W."/>
            <person name="Wei L."/>
        </authorList>
    </citation>
    <scope>NUCLEOTIDE SEQUENCE [LARGE SCALE GENOMIC DNA]</scope>
    <source>
        <tissue evidence="1">Nenye</tissue>
    </source>
</reference>
<dbReference type="InterPro" id="IPR052796">
    <property type="entry name" value="Nod_factor_sulfotransferase"/>
</dbReference>
<accession>A0ABD2YI06</accession>